<dbReference type="AlphaFoldDB" id="A0A4T0BUL3"/>
<evidence type="ECO:0000313" key="1">
    <source>
        <dbReference type="EMBL" id="TIA38269.1"/>
    </source>
</evidence>
<name>A0A4T0BUL3_AURPU</name>
<reference evidence="1 2" key="1">
    <citation type="submission" date="2018-10" db="EMBL/GenBank/DDBJ databases">
        <title>Fifty Aureobasidium pullulans genomes reveal a recombining polyextremotolerant generalist.</title>
        <authorList>
            <person name="Gostincar C."/>
            <person name="Turk M."/>
            <person name="Zajc J."/>
            <person name="Gunde-Cimerman N."/>
        </authorList>
    </citation>
    <scope>NUCLEOTIDE SEQUENCE [LARGE SCALE GENOMIC DNA]</scope>
    <source>
        <strain evidence="1 2">EXF-1645</strain>
    </source>
</reference>
<evidence type="ECO:0000313" key="2">
    <source>
        <dbReference type="Proteomes" id="UP000308724"/>
    </source>
</evidence>
<gene>
    <name evidence="1" type="ORF">D6C78_04154</name>
</gene>
<dbReference type="EMBL" id="QZBZ01000066">
    <property type="protein sequence ID" value="TIA38269.1"/>
    <property type="molecule type" value="Genomic_DNA"/>
</dbReference>
<comment type="caution">
    <text evidence="1">The sequence shown here is derived from an EMBL/GenBank/DDBJ whole genome shotgun (WGS) entry which is preliminary data.</text>
</comment>
<protein>
    <submittedName>
        <fullName evidence="1">Uncharacterized protein</fullName>
    </submittedName>
</protein>
<proteinExistence type="predicted"/>
<organism evidence="1 2">
    <name type="scientific">Aureobasidium pullulans</name>
    <name type="common">Black yeast</name>
    <name type="synonym">Pullularia pullulans</name>
    <dbReference type="NCBI Taxonomy" id="5580"/>
    <lineage>
        <taxon>Eukaryota</taxon>
        <taxon>Fungi</taxon>
        <taxon>Dikarya</taxon>
        <taxon>Ascomycota</taxon>
        <taxon>Pezizomycotina</taxon>
        <taxon>Dothideomycetes</taxon>
        <taxon>Dothideomycetidae</taxon>
        <taxon>Dothideales</taxon>
        <taxon>Saccotheciaceae</taxon>
        <taxon>Aureobasidium</taxon>
    </lineage>
</organism>
<dbReference type="Proteomes" id="UP000308724">
    <property type="component" value="Unassembled WGS sequence"/>
</dbReference>
<accession>A0A4T0BUL3</accession>
<sequence length="128" mass="14757">MPRSSASSLNSVVWHIRDPELMHENPTARYIRAMRNGPDSPIQTSDRGVFNRLGFGFWDRRRVSADFHLLMDVQGRDQLETDPALHPLDGPHYISRSDGLFRLLSIYKQDKGREENGWQRGFQSSSES</sequence>